<dbReference type="RefSeq" id="XP_038066535.1">
    <property type="nucleotide sequence ID" value="XM_038210607.1"/>
</dbReference>
<dbReference type="AlphaFoldDB" id="A0A914AR53"/>
<evidence type="ECO:0000313" key="8">
    <source>
        <dbReference type="EnsemblMetazoa" id="XP_038066535.1"/>
    </source>
</evidence>
<dbReference type="PANTHER" id="PTHR45698">
    <property type="entry name" value="TRACE AMINE-ASSOCIATED RECEPTOR 19N-RELATED"/>
    <property type="match status" value="1"/>
</dbReference>
<name>A0A914AR53_PATMI</name>
<dbReference type="Proteomes" id="UP000887568">
    <property type="component" value="Unplaced"/>
</dbReference>
<comment type="subcellular location">
    <subcellularLocation>
        <location evidence="1">Membrane</location>
    </subcellularLocation>
</comment>
<keyword evidence="5" id="KW-0675">Receptor</keyword>
<dbReference type="SUPFAM" id="SSF81321">
    <property type="entry name" value="Family A G protein-coupled receptor-like"/>
    <property type="match status" value="1"/>
</dbReference>
<dbReference type="InterPro" id="IPR017452">
    <property type="entry name" value="GPCR_Rhodpsn_7TM"/>
</dbReference>
<feature type="transmembrane region" description="Helical" evidence="6">
    <location>
        <begin position="12"/>
        <end position="38"/>
    </location>
</feature>
<feature type="domain" description="G-protein coupled receptors family 1 profile" evidence="7">
    <location>
        <begin position="29"/>
        <end position="301"/>
    </location>
</feature>
<feature type="transmembrane region" description="Helical" evidence="6">
    <location>
        <begin position="139"/>
        <end position="159"/>
    </location>
</feature>
<dbReference type="SMART" id="SM01381">
    <property type="entry name" value="7TM_GPCR_Srsx"/>
    <property type="match status" value="1"/>
</dbReference>
<feature type="transmembrane region" description="Helical" evidence="6">
    <location>
        <begin position="100"/>
        <end position="118"/>
    </location>
</feature>
<evidence type="ECO:0000313" key="9">
    <source>
        <dbReference type="Proteomes" id="UP000887568"/>
    </source>
</evidence>
<protein>
    <recommendedName>
        <fullName evidence="7">G-protein coupled receptors family 1 profile domain-containing protein</fullName>
    </recommendedName>
</protein>
<dbReference type="GO" id="GO:0016020">
    <property type="term" value="C:membrane"/>
    <property type="evidence" value="ECO:0007669"/>
    <property type="project" value="UniProtKB-SubCell"/>
</dbReference>
<evidence type="ECO:0000256" key="6">
    <source>
        <dbReference type="SAM" id="Phobius"/>
    </source>
</evidence>
<dbReference type="Pfam" id="PF00001">
    <property type="entry name" value="7tm_1"/>
    <property type="match status" value="1"/>
</dbReference>
<evidence type="ECO:0000259" key="7">
    <source>
        <dbReference type="PROSITE" id="PS50262"/>
    </source>
</evidence>
<dbReference type="PANTHER" id="PTHR45698:SF1">
    <property type="entry name" value="TRACE AMINE-ASSOCIATED RECEPTOR 13C-LIKE"/>
    <property type="match status" value="1"/>
</dbReference>
<evidence type="ECO:0000256" key="5">
    <source>
        <dbReference type="RuleBase" id="RU000688"/>
    </source>
</evidence>
<feature type="transmembrane region" description="Helical" evidence="6">
    <location>
        <begin position="236"/>
        <end position="256"/>
    </location>
</feature>
<comment type="similarity">
    <text evidence="5">Belongs to the G-protein coupled receptor 1 family.</text>
</comment>
<dbReference type="CDD" id="cd00637">
    <property type="entry name" value="7tm_classA_rhodopsin-like"/>
    <property type="match status" value="1"/>
</dbReference>
<evidence type="ECO:0000256" key="1">
    <source>
        <dbReference type="ARBA" id="ARBA00004370"/>
    </source>
</evidence>
<keyword evidence="2 5" id="KW-0812">Transmembrane</keyword>
<evidence type="ECO:0000256" key="4">
    <source>
        <dbReference type="ARBA" id="ARBA00023136"/>
    </source>
</evidence>
<evidence type="ECO:0000256" key="3">
    <source>
        <dbReference type="ARBA" id="ARBA00022989"/>
    </source>
</evidence>
<keyword evidence="5" id="KW-0297">G-protein coupled receptor</keyword>
<accession>A0A914AR53</accession>
<dbReference type="Gene3D" id="1.20.1070.10">
    <property type="entry name" value="Rhodopsin 7-helix transmembrane proteins"/>
    <property type="match status" value="1"/>
</dbReference>
<keyword evidence="5" id="KW-0807">Transducer</keyword>
<keyword evidence="9" id="KW-1185">Reference proteome</keyword>
<dbReference type="PRINTS" id="PR00237">
    <property type="entry name" value="GPCRRHODOPSN"/>
</dbReference>
<reference evidence="8" key="1">
    <citation type="submission" date="2022-11" db="UniProtKB">
        <authorList>
            <consortium name="EnsemblMetazoa"/>
        </authorList>
    </citation>
    <scope>IDENTIFICATION</scope>
</reference>
<dbReference type="EnsemblMetazoa" id="XM_038210607.1">
    <property type="protein sequence ID" value="XP_038066535.1"/>
    <property type="gene ID" value="LOC119736591"/>
</dbReference>
<dbReference type="GeneID" id="119736591"/>
<proteinExistence type="inferred from homology"/>
<sequence length="339" mass="38351">MNHTSNEESSGCVWVCQIIMVEGVVGFLGNLLVCLVILRVKFLHNMTNYLLVNLAVADMLVCVQAFFFYLSADQDFPLIRFVPASLIGKELLCRLLASAFLYWFFASVSAYTLCLVTFERYVSIVHPLQYPRKLTATRMTILIVLTWAISLLFSVPILFTNKGSRDPNKVCSSTERPHDARITHVLSFLVGYLLPITLMSLAYYKMQLTLKRQASALKMEHARAAAYDLVIARQRLVSMLTIVLGALIVLLTPGHVESLICLHPSQTDPMWSICNSPNYSYLRGACNILLYLNSVVNPIIYEFKYKKFRQGLKVAFHSCFGQQCKNSVDIVMNPTSHNR</sequence>
<dbReference type="InterPro" id="IPR000276">
    <property type="entry name" value="GPCR_Rhodpsn"/>
</dbReference>
<evidence type="ECO:0000256" key="2">
    <source>
        <dbReference type="ARBA" id="ARBA00022692"/>
    </source>
</evidence>
<dbReference type="OrthoDB" id="10042731at2759"/>
<dbReference type="PROSITE" id="PS00237">
    <property type="entry name" value="G_PROTEIN_RECEP_F1_1"/>
    <property type="match status" value="1"/>
</dbReference>
<keyword evidence="4 6" id="KW-0472">Membrane</keyword>
<feature type="transmembrane region" description="Helical" evidence="6">
    <location>
        <begin position="50"/>
        <end position="70"/>
    </location>
</feature>
<dbReference type="GO" id="GO:0004930">
    <property type="term" value="F:G protein-coupled receptor activity"/>
    <property type="evidence" value="ECO:0007669"/>
    <property type="project" value="UniProtKB-KW"/>
</dbReference>
<feature type="transmembrane region" description="Helical" evidence="6">
    <location>
        <begin position="182"/>
        <end position="204"/>
    </location>
</feature>
<keyword evidence="3 6" id="KW-1133">Transmembrane helix</keyword>
<organism evidence="8 9">
    <name type="scientific">Patiria miniata</name>
    <name type="common">Bat star</name>
    <name type="synonym">Asterina miniata</name>
    <dbReference type="NCBI Taxonomy" id="46514"/>
    <lineage>
        <taxon>Eukaryota</taxon>
        <taxon>Metazoa</taxon>
        <taxon>Echinodermata</taxon>
        <taxon>Eleutherozoa</taxon>
        <taxon>Asterozoa</taxon>
        <taxon>Asteroidea</taxon>
        <taxon>Valvatacea</taxon>
        <taxon>Valvatida</taxon>
        <taxon>Asterinidae</taxon>
        <taxon>Patiria</taxon>
    </lineage>
</organism>
<dbReference type="PROSITE" id="PS50262">
    <property type="entry name" value="G_PROTEIN_RECEP_F1_2"/>
    <property type="match status" value="1"/>
</dbReference>